<gene>
    <name evidence="1" type="ORF">V565_019150</name>
</gene>
<comment type="caution">
    <text evidence="1">The sequence shown here is derived from an EMBL/GenBank/DDBJ whole genome shotgun (WGS) entry which is preliminary data.</text>
</comment>
<reference evidence="1 2" key="1">
    <citation type="submission" date="2013-12" db="EMBL/GenBank/DDBJ databases">
        <authorList>
            <person name="Cubeta M."/>
            <person name="Pakala S."/>
            <person name="Fedorova N."/>
            <person name="Thomas E."/>
            <person name="Dean R."/>
            <person name="Jabaji S."/>
            <person name="Neate S."/>
            <person name="Toda T."/>
            <person name="Tavantzis S."/>
            <person name="Vilgalys R."/>
            <person name="Bharathan N."/>
            <person name="Pakala S."/>
            <person name="Losada L.S."/>
            <person name="Zafar N."/>
            <person name="Nierman W."/>
        </authorList>
    </citation>
    <scope>NUCLEOTIDE SEQUENCE [LARGE SCALE GENOMIC DNA]</scope>
    <source>
        <strain evidence="1 2">123E</strain>
    </source>
</reference>
<protein>
    <submittedName>
        <fullName evidence="1">Uncharacterized protein</fullName>
    </submittedName>
</protein>
<accession>A0A074SBQ2</accession>
<evidence type="ECO:0000313" key="1">
    <source>
        <dbReference type="EMBL" id="KEP54283.1"/>
    </source>
</evidence>
<evidence type="ECO:0000313" key="2">
    <source>
        <dbReference type="Proteomes" id="UP000027456"/>
    </source>
</evidence>
<dbReference type="Proteomes" id="UP000027456">
    <property type="component" value="Unassembled WGS sequence"/>
</dbReference>
<sequence>MIRTRTKCSHITLQIAGSGPGRIVKQFTKKQVYSPKLPPTITLNAVVCQMLSWKLGICYPRHGVQEVFCGRYEPEQSIRCGGDGCRYPRVTAPIPKPLFNKFGRNQELFRTP</sequence>
<dbReference type="HOGENOM" id="CLU_2147284_0_0_1"/>
<organism evidence="1 2">
    <name type="scientific">Rhizoctonia solani 123E</name>
    <dbReference type="NCBI Taxonomy" id="1423351"/>
    <lineage>
        <taxon>Eukaryota</taxon>
        <taxon>Fungi</taxon>
        <taxon>Dikarya</taxon>
        <taxon>Basidiomycota</taxon>
        <taxon>Agaricomycotina</taxon>
        <taxon>Agaricomycetes</taxon>
        <taxon>Cantharellales</taxon>
        <taxon>Ceratobasidiaceae</taxon>
        <taxon>Rhizoctonia</taxon>
    </lineage>
</organism>
<dbReference type="AlphaFoldDB" id="A0A074SBQ2"/>
<name>A0A074SBQ2_9AGAM</name>
<proteinExistence type="predicted"/>
<dbReference type="EMBL" id="AZST01000032">
    <property type="protein sequence ID" value="KEP54283.1"/>
    <property type="molecule type" value="Genomic_DNA"/>
</dbReference>
<keyword evidence="2" id="KW-1185">Reference proteome</keyword>